<evidence type="ECO:0000256" key="1">
    <source>
        <dbReference type="SAM" id="MobiDB-lite"/>
    </source>
</evidence>
<dbReference type="EMBL" id="HACA01016688">
    <property type="protein sequence ID" value="CDW34049.1"/>
    <property type="molecule type" value="Transcribed_RNA"/>
</dbReference>
<proteinExistence type="predicted"/>
<reference evidence="2" key="1">
    <citation type="submission" date="2014-05" db="EMBL/GenBank/DDBJ databases">
        <authorList>
            <person name="Chronopoulou M."/>
        </authorList>
    </citation>
    <scope>NUCLEOTIDE SEQUENCE</scope>
    <source>
        <tissue evidence="2">Whole organism</tissue>
    </source>
</reference>
<evidence type="ECO:0000313" key="2">
    <source>
        <dbReference type="EMBL" id="CDW34049.1"/>
    </source>
</evidence>
<organism evidence="2">
    <name type="scientific">Lepeophtheirus salmonis</name>
    <name type="common">Salmon louse</name>
    <name type="synonym">Caligus salmonis</name>
    <dbReference type="NCBI Taxonomy" id="72036"/>
    <lineage>
        <taxon>Eukaryota</taxon>
        <taxon>Metazoa</taxon>
        <taxon>Ecdysozoa</taxon>
        <taxon>Arthropoda</taxon>
        <taxon>Crustacea</taxon>
        <taxon>Multicrustacea</taxon>
        <taxon>Hexanauplia</taxon>
        <taxon>Copepoda</taxon>
        <taxon>Siphonostomatoida</taxon>
        <taxon>Caligidae</taxon>
        <taxon>Lepeophtheirus</taxon>
    </lineage>
</organism>
<sequence>MIMTQKMQPKQQKSNSRRSSLRSWSGLHIFCPSIPYTSSSMSKLAKSARDQILIPPLDIIIYRILLSENYHLRKKHSFMGP</sequence>
<feature type="region of interest" description="Disordered" evidence="1">
    <location>
        <begin position="1"/>
        <end position="21"/>
    </location>
</feature>
<feature type="compositionally biased region" description="Polar residues" evidence="1">
    <location>
        <begin position="1"/>
        <end position="13"/>
    </location>
</feature>
<dbReference type="AlphaFoldDB" id="A0A0K2U710"/>
<name>A0A0K2U710_LEPSM</name>
<protein>
    <submittedName>
        <fullName evidence="2">Uncharacterized protein</fullName>
    </submittedName>
</protein>
<accession>A0A0K2U710</accession>